<organism evidence="2 3">
    <name type="scientific">Phytophthora nicotianae</name>
    <name type="common">Potato buckeye rot agent</name>
    <name type="synonym">Phytophthora parasitica</name>
    <dbReference type="NCBI Taxonomy" id="4792"/>
    <lineage>
        <taxon>Eukaryota</taxon>
        <taxon>Sar</taxon>
        <taxon>Stramenopiles</taxon>
        <taxon>Oomycota</taxon>
        <taxon>Peronosporomycetes</taxon>
        <taxon>Peronosporales</taxon>
        <taxon>Peronosporaceae</taxon>
        <taxon>Phytophthora</taxon>
    </lineage>
</organism>
<protein>
    <submittedName>
        <fullName evidence="2">Very-long-chain enoyl-CoA reductase</fullName>
    </submittedName>
</protein>
<dbReference type="InterPro" id="IPR000477">
    <property type="entry name" value="RT_dom"/>
</dbReference>
<evidence type="ECO:0000313" key="3">
    <source>
        <dbReference type="Proteomes" id="UP000054636"/>
    </source>
</evidence>
<dbReference type="AlphaFoldDB" id="A0A0W8D8Q1"/>
<evidence type="ECO:0000259" key="1">
    <source>
        <dbReference type="PROSITE" id="PS50878"/>
    </source>
</evidence>
<feature type="domain" description="Reverse transcriptase" evidence="1">
    <location>
        <begin position="119"/>
        <end position="319"/>
    </location>
</feature>
<comment type="caution">
    <text evidence="2">The sequence shown here is derived from an EMBL/GenBank/DDBJ whole genome shotgun (WGS) entry which is preliminary data.</text>
</comment>
<dbReference type="EMBL" id="LNFP01000443">
    <property type="protein sequence ID" value="KUF92771.1"/>
    <property type="molecule type" value="Genomic_DNA"/>
</dbReference>
<dbReference type="SUPFAM" id="SSF56672">
    <property type="entry name" value="DNA/RNA polymerases"/>
    <property type="match status" value="1"/>
</dbReference>
<reference evidence="2 3" key="1">
    <citation type="submission" date="2015-11" db="EMBL/GenBank/DDBJ databases">
        <title>Genomes and virulence difference between two physiological races of Phytophthora nicotianae.</title>
        <authorList>
            <person name="Liu H."/>
            <person name="Ma X."/>
            <person name="Yu H."/>
            <person name="Fang D."/>
            <person name="Li Y."/>
            <person name="Wang X."/>
            <person name="Wang W."/>
            <person name="Dong Y."/>
            <person name="Xiao B."/>
        </authorList>
    </citation>
    <scope>NUCLEOTIDE SEQUENCE [LARGE SCALE GENOMIC DNA]</scope>
    <source>
        <strain evidence="3">race 1</strain>
    </source>
</reference>
<dbReference type="InterPro" id="IPR043502">
    <property type="entry name" value="DNA/RNA_pol_sf"/>
</dbReference>
<name>A0A0W8D8Q1_PHYNI</name>
<dbReference type="PANTHER" id="PTHR19446">
    <property type="entry name" value="REVERSE TRANSCRIPTASES"/>
    <property type="match status" value="1"/>
</dbReference>
<accession>A0A0W8D8Q1</accession>
<gene>
    <name evidence="2" type="ORF">AM588_10004037</name>
</gene>
<dbReference type="Proteomes" id="UP000054636">
    <property type="component" value="Unassembled WGS sequence"/>
</dbReference>
<evidence type="ECO:0000313" key="2">
    <source>
        <dbReference type="EMBL" id="KUF92771.1"/>
    </source>
</evidence>
<proteinExistence type="predicted"/>
<dbReference type="PROSITE" id="PS50878">
    <property type="entry name" value="RT_POL"/>
    <property type="match status" value="1"/>
</dbReference>
<dbReference type="Pfam" id="PF00078">
    <property type="entry name" value="RVT_1"/>
    <property type="match status" value="1"/>
</dbReference>
<sequence length="319" mass="35701">MIEATSDSHKMYAAVRAITRTAPQKLLLRDSTGKYILRGKEANNIVRDHFQDQFLHPARTLVVPDTTAKALDNPITPDEFQRALRRLNSNRAADPDEIPAELLKSVADELTPRLTELLNRSFARGEPIDLGKGTLFCLQKPNKPRGVCSSLFPIVLLNTIRKAVSLIVLHRITPAVTDFLSGFRKYRSTADAVWAHKWVCAQAQKFQDITHILGIDLSRAFDTIDRAKLLEVLRTFLPDDEIRLIQLLLSNTTLSLRVGKNSLSPFHSNTGTPQGESLSPVLFVIYLEAAFRDLVTPCHASRSARAHDRICGRRGLHLS</sequence>